<dbReference type="CDD" id="cd00063">
    <property type="entry name" value="FN3"/>
    <property type="match status" value="1"/>
</dbReference>
<dbReference type="InterPro" id="IPR036116">
    <property type="entry name" value="FN3_sf"/>
</dbReference>
<evidence type="ECO:0000313" key="3">
    <source>
        <dbReference type="Proteomes" id="UP000188273"/>
    </source>
</evidence>
<keyword evidence="3" id="KW-1185">Reference proteome</keyword>
<dbReference type="InterPro" id="IPR013783">
    <property type="entry name" value="Ig-like_fold"/>
</dbReference>
<proteinExistence type="predicted"/>
<dbReference type="Gene3D" id="2.60.40.10">
    <property type="entry name" value="Immunoglobulins"/>
    <property type="match status" value="1"/>
</dbReference>
<organism evidence="2 3">
    <name type="scientific">Sedimentisphaera cyanobacteriorum</name>
    <dbReference type="NCBI Taxonomy" id="1940790"/>
    <lineage>
        <taxon>Bacteria</taxon>
        <taxon>Pseudomonadati</taxon>
        <taxon>Planctomycetota</taxon>
        <taxon>Phycisphaerae</taxon>
        <taxon>Sedimentisphaerales</taxon>
        <taxon>Sedimentisphaeraceae</taxon>
        <taxon>Sedimentisphaera</taxon>
    </lineage>
</organism>
<dbReference type="InterPro" id="IPR003961">
    <property type="entry name" value="FN3_dom"/>
</dbReference>
<gene>
    <name evidence="2" type="ORF">L21SP3_00922</name>
</gene>
<accession>A0A1Q2HNT5</accession>
<sequence length="1283" mass="141362" precursor="true">MCSIMRAVLFTALMVLLVANSVNAERLLTEPADTLSGWTEDSQAANEAGDDTGGIRASVMNGEIIFQLNSWWDGAESTQITKSTSIAAEAGEIYCLTAEIESYSAGKPVTLALFDAGEPSETLASKTIHPETGGFRNFQLCIDTNQNPEFIGKAIGIKISSGSQNNVGIRQIHLDSGRPAAAALRLFTDPADTLSAWAEDSNAESEAGDDIGGIRTAQINGDMSFRLNSWWDGAKRVKISRSTDAQARSGTIYSLTAEILSYDNSDPVELKIFNADNPADTIASKTVYPSTQNFSKCEVRFDTAEKPDLAGKTLGIEINPGWWNNLAVRKVYIDANPPEANTVYFSSQAFGEDKPLDYWGTDQTWITSNNMDAALENLGSLLDVVRISSRVIEPLTYDGGEPQLPDSAKNTIDSAMAQAGRAADAELSIMLLPTDDHHEVADWYISGGEIIPDRWVDALIAAINYVNSTYGYTMSDWAFVEVFNEPDWDWPVATKSAMADIMAEYRTRPELDSIPLLGPSTLSSNSFESWYSATAQYTDICGTHVINGSLDSLIWSVTKSHEDGKPFLNPEIHNIVELMVQANCSDHGIPGEGGIYWGEIDETRGVFSKAIRGKRLGYKTHASTWTAGCVYRDLQQRVWAFAAGSERNALPSKWKFRCMDRDVFFNGEGPARSWEIDVASHTEKHLEVAWSNRCPDYFTMFMKNDGRNLRLDAENGNIDSEPVSYSEDSARWEFVEAGAFYYIDNIDLSSDKRLAASSSTGQLILSDTENNQEYAKWQLLSAGDNYYLENVGLQRQADPCRLIIDSSGQPGFAPSSVASAQTVWNLQDAGAAGNASPAAPYNLTAEVIDEGIELSWQHVQNPAFAGYNIYRLKNNNPIEEIAAGLQNKNFIDTDVVELARYRYFAAAENLSGVLSSFSNQAALRPRPFDAVDDFESGDFSGGTGWNGSWTASGSASVASLNGNSSAKITGGSNITRELDPEWSWILSFKYDADLLAPGEWAAAEIYDFADQSWRPVWKARYFDNALDSSASSGVPDGLQEAEIRLADYGYNVSQIRFITSSTNQNGCIFIDDVKMIRENYDETDSASPWSDALDTTSGWNEVSLAPDEPGDETGGIQIIEEDGEIWMELYSWGNGSKRNLIWKDTSAVVQPDTEYYLRVRAKNRAGKGITLTLQNADTDSDIVSQKVYPPQDGYADVSVYFSSKYKTSAVGHPLAVYIDAGWWNRCSLQRALIEAKDIYHTGDLNQSRAVDLEDFCELSSLWQAEYFLDDLKETSQDWLKISD</sequence>
<dbReference type="InterPro" id="IPR018247">
    <property type="entry name" value="EF_Hand_1_Ca_BS"/>
</dbReference>
<feature type="chain" id="PRO_5012795011" description="Carbohydrate binding domain protein" evidence="1">
    <location>
        <begin position="25"/>
        <end position="1283"/>
    </location>
</feature>
<evidence type="ECO:0000256" key="1">
    <source>
        <dbReference type="SAM" id="SignalP"/>
    </source>
</evidence>
<dbReference type="SUPFAM" id="SSF49265">
    <property type="entry name" value="Fibronectin type III"/>
    <property type="match status" value="1"/>
</dbReference>
<dbReference type="STRING" id="1940790.L21SP3_00922"/>
<keyword evidence="1" id="KW-0732">Signal</keyword>
<dbReference type="PROSITE" id="PS00018">
    <property type="entry name" value="EF_HAND_1"/>
    <property type="match status" value="1"/>
</dbReference>
<dbReference type="Proteomes" id="UP000188273">
    <property type="component" value="Chromosome"/>
</dbReference>
<dbReference type="KEGG" id="pbu:L21SP3_00922"/>
<evidence type="ECO:0008006" key="4">
    <source>
        <dbReference type="Google" id="ProtNLM"/>
    </source>
</evidence>
<name>A0A1Q2HNT5_9BACT</name>
<feature type="signal peptide" evidence="1">
    <location>
        <begin position="1"/>
        <end position="24"/>
    </location>
</feature>
<protein>
    <recommendedName>
        <fullName evidence="4">Carbohydrate binding domain protein</fullName>
    </recommendedName>
</protein>
<dbReference type="EMBL" id="CP019633">
    <property type="protein sequence ID" value="AQQ09122.1"/>
    <property type="molecule type" value="Genomic_DNA"/>
</dbReference>
<dbReference type="CDD" id="cd23432">
    <property type="entry name" value="beta-trefoil_Ricin_EndoBetaGal-like"/>
    <property type="match status" value="1"/>
</dbReference>
<evidence type="ECO:0000313" key="2">
    <source>
        <dbReference type="EMBL" id="AQQ09122.1"/>
    </source>
</evidence>
<reference evidence="3" key="1">
    <citation type="submission" date="2017-02" db="EMBL/GenBank/DDBJ databases">
        <title>Comparative genomics and description of representatives of a novel lineage of planctomycetes thriving in anoxic sediments.</title>
        <authorList>
            <person name="Spring S."/>
            <person name="Bunk B."/>
            <person name="Sproer C."/>
            <person name="Klenk H.-P."/>
        </authorList>
    </citation>
    <scope>NUCLEOTIDE SEQUENCE [LARGE SCALE GENOMIC DNA]</scope>
    <source>
        <strain evidence="3">L21-RPul-D3</strain>
    </source>
</reference>